<dbReference type="EMBL" id="CP018191">
    <property type="protein sequence ID" value="APH54113.1"/>
    <property type="molecule type" value="Genomic_DNA"/>
</dbReference>
<name>A0AAC9KDF7_9PROT</name>
<dbReference type="PANTHER" id="PTHR36302:SF1">
    <property type="entry name" value="COPPER CHAPERONE PCU(A)C"/>
    <property type="match status" value="1"/>
</dbReference>
<protein>
    <submittedName>
        <fullName evidence="1">Exported protein</fullName>
    </submittedName>
</protein>
<organism evidence="1 2">
    <name type="scientific">Granulibacter bethesdensis</name>
    <dbReference type="NCBI Taxonomy" id="364410"/>
    <lineage>
        <taxon>Bacteria</taxon>
        <taxon>Pseudomonadati</taxon>
        <taxon>Pseudomonadota</taxon>
        <taxon>Alphaproteobacteria</taxon>
        <taxon>Acetobacterales</taxon>
        <taxon>Acetobacteraceae</taxon>
        <taxon>Granulibacter</taxon>
    </lineage>
</organism>
<evidence type="ECO:0000313" key="1">
    <source>
        <dbReference type="EMBL" id="APH54113.1"/>
    </source>
</evidence>
<dbReference type="InterPro" id="IPR058248">
    <property type="entry name" value="Lxx211020-like"/>
</dbReference>
<dbReference type="SUPFAM" id="SSF110087">
    <property type="entry name" value="DR1885-like metal-binding protein"/>
    <property type="match status" value="1"/>
</dbReference>
<proteinExistence type="predicted"/>
<accession>A0AAC9KDF7</accession>
<dbReference type="Gene3D" id="2.60.40.1890">
    <property type="entry name" value="PCu(A)C copper chaperone"/>
    <property type="match status" value="1"/>
</dbReference>
<dbReference type="AlphaFoldDB" id="A0AAC9KDF7"/>
<dbReference type="Proteomes" id="UP000182373">
    <property type="component" value="Chromosome"/>
</dbReference>
<evidence type="ECO:0000313" key="2">
    <source>
        <dbReference type="Proteomes" id="UP000182373"/>
    </source>
</evidence>
<reference evidence="2" key="1">
    <citation type="submission" date="2016-11" db="EMBL/GenBank/DDBJ databases">
        <title>Comparative genomic and phenotypic analysis of Granulibacter bethesdensis clinical isolates from patients with chronic granulomatous disease.</title>
        <authorList>
            <person name="Zarember K.A."/>
            <person name="Porcella S.F."/>
            <person name="Chu J."/>
            <person name="Ding L."/>
            <person name="Dahlstrom E."/>
            <person name="Barbian K."/>
            <person name="Martens C."/>
            <person name="Sykora L."/>
            <person name="Kramer S."/>
            <person name="Pettinato A.M."/>
            <person name="Hong H."/>
            <person name="Wald G."/>
            <person name="Berg L.J."/>
            <person name="Rogge L.S."/>
            <person name="Greenberg D.E."/>
            <person name="Falcone E.L."/>
            <person name="Neves J.F."/>
            <person name="Simoes M.J."/>
            <person name="Casal M."/>
            <person name="Rodriguez-Lopez F.C."/>
            <person name="Zelazny A."/>
            <person name="Gallin J.I."/>
            <person name="Holland S.M."/>
        </authorList>
    </citation>
    <scope>NUCLEOTIDE SEQUENCE [LARGE SCALE GENOMIC DNA]</scope>
    <source>
        <strain evidence="2">NIH9.1</strain>
    </source>
</reference>
<sequence>MPVRLLKPLWRRSYAGCNRRAGAMLPRRVVKPVLTHWIFKRIHEGGGLMKHRQYCVLSLLAIGACGLGAVSAQAEPPLVSEVWARPSMGAGRPGVAYLTIRGRGEGDRVVSFSTPVASSAELHRTTMEHGIMHMDQVSGLDIPASGTVRLAPGGNHIMLMGLKQGLKVGDHFPLTLTFQHAGEQTVDAVVATGGNGAHDQHAKDHH</sequence>
<dbReference type="InterPro" id="IPR036182">
    <property type="entry name" value="PCuAC_sf"/>
</dbReference>
<dbReference type="PANTHER" id="PTHR36302">
    <property type="entry name" value="BLR7088 PROTEIN"/>
    <property type="match status" value="1"/>
</dbReference>
<gene>
    <name evidence="1" type="ORF">GbCGDNIH9_0860</name>
</gene>
<dbReference type="Pfam" id="PF04314">
    <property type="entry name" value="PCuAC"/>
    <property type="match status" value="1"/>
</dbReference>
<dbReference type="InterPro" id="IPR007410">
    <property type="entry name" value="LpqE-like"/>
</dbReference>